<keyword evidence="1" id="KW-0378">Hydrolase</keyword>
<dbReference type="Pfam" id="PF05013">
    <property type="entry name" value="FGase"/>
    <property type="match status" value="1"/>
</dbReference>
<reference evidence="1 2" key="1">
    <citation type="submission" date="2013-08" db="EMBL/GenBank/DDBJ databases">
        <title>The genome sequence of Skermanella stibiiresistens.</title>
        <authorList>
            <person name="Zhu W."/>
            <person name="Wang G."/>
        </authorList>
    </citation>
    <scope>NUCLEOTIDE SEQUENCE [LARGE SCALE GENOMIC DNA]</scope>
    <source>
        <strain evidence="1 2">SB22</strain>
    </source>
</reference>
<comment type="caution">
    <text evidence="1">The sequence shown here is derived from an EMBL/GenBank/DDBJ whole genome shotgun (WGS) entry which is preliminary data.</text>
</comment>
<dbReference type="InterPro" id="IPR011227">
    <property type="entry name" value="UCP029730"/>
</dbReference>
<accession>W9GU89</accession>
<dbReference type="Gene3D" id="3.40.630.40">
    <property type="entry name" value="Zn-dependent exopeptidases"/>
    <property type="match status" value="1"/>
</dbReference>
<evidence type="ECO:0000313" key="1">
    <source>
        <dbReference type="EMBL" id="EWY37470.1"/>
    </source>
</evidence>
<proteinExistence type="predicted"/>
<keyword evidence="2" id="KW-1185">Reference proteome</keyword>
<gene>
    <name evidence="1" type="ORF">N825_17825</name>
</gene>
<name>W9GU89_9PROT</name>
<organism evidence="1 2">
    <name type="scientific">Skermanella stibiiresistens SB22</name>
    <dbReference type="NCBI Taxonomy" id="1385369"/>
    <lineage>
        <taxon>Bacteria</taxon>
        <taxon>Pseudomonadati</taxon>
        <taxon>Pseudomonadota</taxon>
        <taxon>Alphaproteobacteria</taxon>
        <taxon>Rhodospirillales</taxon>
        <taxon>Azospirillaceae</taxon>
        <taxon>Skermanella</taxon>
    </lineage>
</organism>
<dbReference type="SUPFAM" id="SSF53187">
    <property type="entry name" value="Zn-dependent exopeptidases"/>
    <property type="match status" value="1"/>
</dbReference>
<dbReference type="Proteomes" id="UP000019486">
    <property type="component" value="Unassembled WGS sequence"/>
</dbReference>
<dbReference type="EMBL" id="AVFL01000026">
    <property type="protein sequence ID" value="EWY37470.1"/>
    <property type="molecule type" value="Genomic_DNA"/>
</dbReference>
<dbReference type="PIRSF" id="PIRSF029730">
    <property type="entry name" value="UCP029730"/>
    <property type="match status" value="1"/>
</dbReference>
<dbReference type="GO" id="GO:0016787">
    <property type="term" value="F:hydrolase activity"/>
    <property type="evidence" value="ECO:0007669"/>
    <property type="project" value="UniProtKB-KW"/>
</dbReference>
<dbReference type="InterPro" id="IPR007709">
    <property type="entry name" value="N-FG_amidohydro"/>
</dbReference>
<sequence length="261" mass="28657">MPPLLGPDDPPPVTVHNREGKSPVLLVCDHASRAIPKSMGTLGLDETALSRHIAYDIGAAEVTRHLIERYDAAAVMSGYSRLIVDLNRDLEDPTLIPVISDGVVVPANRSLDPADVATRLDALFWPYHTTVAAEIARLLERGQVPAMVSIHSFTPVMNGFERPWHIGVLWDRDPRLAVPVIENLRADGRFEIGDNEPYTGHDCDGSTIDRHAVAQGLPHLLVEIRQDLIDTRRGAAEWAGILGAALDPVLADPMLYRVQHH</sequence>
<dbReference type="PATRIC" id="fig|1385369.3.peg.5543"/>
<dbReference type="AlphaFoldDB" id="W9GU89"/>
<protein>
    <submittedName>
        <fullName evidence="1">N-formylglutamate amidohydrolase</fullName>
    </submittedName>
</protein>
<evidence type="ECO:0000313" key="2">
    <source>
        <dbReference type="Proteomes" id="UP000019486"/>
    </source>
</evidence>
<dbReference type="STRING" id="1385369.N825_17825"/>